<evidence type="ECO:0000256" key="1">
    <source>
        <dbReference type="ARBA" id="ARBA00013194"/>
    </source>
</evidence>
<protein>
    <recommendedName>
        <fullName evidence="1">peptidylprolyl isomerase</fullName>
        <ecNumber evidence="1">5.2.1.8</ecNumber>
    </recommendedName>
</protein>
<keyword evidence="3 6" id="KW-0413">Isomerase</keyword>
<feature type="chain" id="PRO_5045133974" description="peptidylprolyl isomerase" evidence="4">
    <location>
        <begin position="22"/>
        <end position="293"/>
    </location>
</feature>
<evidence type="ECO:0000256" key="4">
    <source>
        <dbReference type="SAM" id="SignalP"/>
    </source>
</evidence>
<evidence type="ECO:0000256" key="3">
    <source>
        <dbReference type="ARBA" id="ARBA00023235"/>
    </source>
</evidence>
<dbReference type="Gene3D" id="2.40.100.10">
    <property type="entry name" value="Cyclophilin-like"/>
    <property type="match status" value="1"/>
</dbReference>
<feature type="domain" description="PPIase cyclophilin-type" evidence="5">
    <location>
        <begin position="54"/>
        <end position="216"/>
    </location>
</feature>
<organism evidence="6 7">
    <name type="scientific">Sphingomonas natans</name>
    <dbReference type="NCBI Taxonomy" id="3063330"/>
    <lineage>
        <taxon>Bacteria</taxon>
        <taxon>Pseudomonadati</taxon>
        <taxon>Pseudomonadota</taxon>
        <taxon>Alphaproteobacteria</taxon>
        <taxon>Sphingomonadales</taxon>
        <taxon>Sphingomonadaceae</taxon>
        <taxon>Sphingomonas</taxon>
    </lineage>
</organism>
<dbReference type="SUPFAM" id="SSF50891">
    <property type="entry name" value="Cyclophilin-like"/>
    <property type="match status" value="1"/>
</dbReference>
<comment type="caution">
    <text evidence="6">The sequence shown here is derived from an EMBL/GenBank/DDBJ whole genome shotgun (WGS) entry which is preliminary data.</text>
</comment>
<dbReference type="GO" id="GO:0003755">
    <property type="term" value="F:peptidyl-prolyl cis-trans isomerase activity"/>
    <property type="evidence" value="ECO:0007669"/>
    <property type="project" value="UniProtKB-EC"/>
</dbReference>
<dbReference type="InterPro" id="IPR044665">
    <property type="entry name" value="E_coli_cyclophilin_A-like"/>
</dbReference>
<feature type="signal peptide" evidence="4">
    <location>
        <begin position="1"/>
        <end position="21"/>
    </location>
</feature>
<dbReference type="Proteomes" id="UP001169764">
    <property type="component" value="Unassembled WGS sequence"/>
</dbReference>
<keyword evidence="4" id="KW-0732">Signal</keyword>
<evidence type="ECO:0000313" key="6">
    <source>
        <dbReference type="EMBL" id="MDO6415840.1"/>
    </source>
</evidence>
<keyword evidence="7" id="KW-1185">Reference proteome</keyword>
<dbReference type="RefSeq" id="WP_303544377.1">
    <property type="nucleotide sequence ID" value="NZ_JAUOTP010000007.1"/>
</dbReference>
<evidence type="ECO:0000256" key="2">
    <source>
        <dbReference type="ARBA" id="ARBA00023110"/>
    </source>
</evidence>
<dbReference type="InterPro" id="IPR029000">
    <property type="entry name" value="Cyclophilin-like_dom_sf"/>
</dbReference>
<name>A0ABT8YBY9_9SPHN</name>
<dbReference type="Pfam" id="PF00160">
    <property type="entry name" value="Pro_isomerase"/>
    <property type="match status" value="1"/>
</dbReference>
<sequence length="293" mass="31006">MRTRPIFALAISLLLAAGAAAAPVTPASVLAEAPAAAWIAPAPDDLLVMDLAGGKRVVIALAPDFAPVHAANIKALARAHWYDGLWIERVQDNYVVQWGDPSEKKPLPAGVVADPPAEYERAAAGLALTPHPYRDTFADTVGFAAGWPVAEQGAQAWLTHCYGMVGVGRGNAPSTGSGAELYAIIGHAPRALDRNIALVGRVLTGFESMTALPRGSEAMGFYKSVAERLPIVQARLASELPEAERPRVRILDTASATFAAWVKVRANRQDDFYVRPAGAVDLCSVMPPVKEGD</sequence>
<evidence type="ECO:0000313" key="7">
    <source>
        <dbReference type="Proteomes" id="UP001169764"/>
    </source>
</evidence>
<reference evidence="6" key="1">
    <citation type="submission" date="2023-07" db="EMBL/GenBank/DDBJ databases">
        <authorList>
            <person name="Kim M."/>
        </authorList>
    </citation>
    <scope>NUCLEOTIDE SEQUENCE</scope>
    <source>
        <strain evidence="6">BIUV-7</strain>
    </source>
</reference>
<evidence type="ECO:0000259" key="5">
    <source>
        <dbReference type="Pfam" id="PF00160"/>
    </source>
</evidence>
<keyword evidence="2" id="KW-0697">Rotamase</keyword>
<dbReference type="PANTHER" id="PTHR43246">
    <property type="entry name" value="PEPTIDYL-PROLYL CIS-TRANS ISOMERASE CYP38, CHLOROPLASTIC"/>
    <property type="match status" value="1"/>
</dbReference>
<accession>A0ABT8YBY9</accession>
<gene>
    <name evidence="6" type="ORF">Q4F19_15725</name>
</gene>
<dbReference type="EMBL" id="JAUOTP010000007">
    <property type="protein sequence ID" value="MDO6415840.1"/>
    <property type="molecule type" value="Genomic_DNA"/>
</dbReference>
<dbReference type="EC" id="5.2.1.8" evidence="1"/>
<proteinExistence type="predicted"/>
<dbReference type="InterPro" id="IPR002130">
    <property type="entry name" value="Cyclophilin-type_PPIase_dom"/>
</dbReference>